<gene>
    <name evidence="2" type="ORF">AVEN_89077_1</name>
</gene>
<organism evidence="2 3">
    <name type="scientific">Araneus ventricosus</name>
    <name type="common">Orbweaver spider</name>
    <name type="synonym">Epeira ventricosa</name>
    <dbReference type="NCBI Taxonomy" id="182803"/>
    <lineage>
        <taxon>Eukaryota</taxon>
        <taxon>Metazoa</taxon>
        <taxon>Ecdysozoa</taxon>
        <taxon>Arthropoda</taxon>
        <taxon>Chelicerata</taxon>
        <taxon>Arachnida</taxon>
        <taxon>Araneae</taxon>
        <taxon>Araneomorphae</taxon>
        <taxon>Entelegynae</taxon>
        <taxon>Araneoidea</taxon>
        <taxon>Araneidae</taxon>
        <taxon>Araneus</taxon>
    </lineage>
</organism>
<dbReference type="AlphaFoldDB" id="A0A4Y2B3H1"/>
<sequence>MHRVTDEQQSFSFRPRGRMTEFPDDLNLAPSTPGRHRIPENKSSLPPGSVHRGWKTIASAPFSKSVGFREKRKLHGTLEASLLSSRKISRRGGRLSQESSTSPLFIHPP</sequence>
<name>A0A4Y2B3H1_ARAVE</name>
<comment type="caution">
    <text evidence="2">The sequence shown here is derived from an EMBL/GenBank/DDBJ whole genome shotgun (WGS) entry which is preliminary data.</text>
</comment>
<evidence type="ECO:0000256" key="1">
    <source>
        <dbReference type="SAM" id="MobiDB-lite"/>
    </source>
</evidence>
<dbReference type="Proteomes" id="UP000499080">
    <property type="component" value="Unassembled WGS sequence"/>
</dbReference>
<proteinExistence type="predicted"/>
<evidence type="ECO:0000313" key="3">
    <source>
        <dbReference type="Proteomes" id="UP000499080"/>
    </source>
</evidence>
<evidence type="ECO:0000313" key="2">
    <source>
        <dbReference type="EMBL" id="GBL86019.1"/>
    </source>
</evidence>
<keyword evidence="3" id="KW-1185">Reference proteome</keyword>
<dbReference type="EMBL" id="BGPR01000046">
    <property type="protein sequence ID" value="GBL86019.1"/>
    <property type="molecule type" value="Genomic_DNA"/>
</dbReference>
<feature type="region of interest" description="Disordered" evidence="1">
    <location>
        <begin position="85"/>
        <end position="109"/>
    </location>
</feature>
<feature type="region of interest" description="Disordered" evidence="1">
    <location>
        <begin position="1"/>
        <end position="53"/>
    </location>
</feature>
<accession>A0A4Y2B3H1</accession>
<reference evidence="2 3" key="1">
    <citation type="journal article" date="2019" name="Sci. Rep.">
        <title>Orb-weaving spider Araneus ventricosus genome elucidates the spidroin gene catalogue.</title>
        <authorList>
            <person name="Kono N."/>
            <person name="Nakamura H."/>
            <person name="Ohtoshi R."/>
            <person name="Moran D.A.P."/>
            <person name="Shinohara A."/>
            <person name="Yoshida Y."/>
            <person name="Fujiwara M."/>
            <person name="Mori M."/>
            <person name="Tomita M."/>
            <person name="Arakawa K."/>
        </authorList>
    </citation>
    <scope>NUCLEOTIDE SEQUENCE [LARGE SCALE GENOMIC DNA]</scope>
</reference>
<protein>
    <submittedName>
        <fullName evidence="2">Uncharacterized protein</fullName>
    </submittedName>
</protein>